<dbReference type="InterPro" id="IPR036365">
    <property type="entry name" value="PGBD-like_sf"/>
</dbReference>
<feature type="domain" description="Peptidoglycan binding-like" evidence="2">
    <location>
        <begin position="359"/>
        <end position="414"/>
    </location>
</feature>
<dbReference type="CDD" id="cd13399">
    <property type="entry name" value="Slt35-like"/>
    <property type="match status" value="1"/>
</dbReference>
<dbReference type="InterPro" id="IPR023346">
    <property type="entry name" value="Lysozyme-like_dom_sf"/>
</dbReference>
<evidence type="ECO:0000256" key="1">
    <source>
        <dbReference type="SAM" id="SignalP"/>
    </source>
</evidence>
<protein>
    <submittedName>
        <fullName evidence="4">Lytic murein transglycosylase</fullName>
    </submittedName>
</protein>
<comment type="caution">
    <text evidence="4">The sequence shown here is derived from an EMBL/GenBank/DDBJ whole genome shotgun (WGS) entry which is preliminary data.</text>
</comment>
<dbReference type="InterPro" id="IPR011970">
    <property type="entry name" value="MltB_2"/>
</dbReference>
<dbReference type="PANTHER" id="PTHR30163">
    <property type="entry name" value="MEMBRANE-BOUND LYTIC MUREIN TRANSGLYCOSYLASE B"/>
    <property type="match status" value="1"/>
</dbReference>
<dbReference type="Gene3D" id="1.10.8.350">
    <property type="entry name" value="Bacterial muramidase"/>
    <property type="match status" value="1"/>
</dbReference>
<accession>A0A840AS50</accession>
<reference evidence="4 5" key="1">
    <citation type="submission" date="2020-08" db="EMBL/GenBank/DDBJ databases">
        <title>Genomic Encyclopedia of Type Strains, Phase IV (KMG-IV): sequencing the most valuable type-strain genomes for metagenomic binning, comparative biology and taxonomic classification.</title>
        <authorList>
            <person name="Goeker M."/>
        </authorList>
    </citation>
    <scope>NUCLEOTIDE SEQUENCE [LARGE SCALE GENOMIC DNA]</scope>
    <source>
        <strain evidence="4 5">DSM 25966</strain>
    </source>
</reference>
<dbReference type="InterPro" id="IPR036366">
    <property type="entry name" value="PGBDSf"/>
</dbReference>
<evidence type="ECO:0000313" key="4">
    <source>
        <dbReference type="EMBL" id="MBB3933079.1"/>
    </source>
</evidence>
<dbReference type="InterPro" id="IPR031304">
    <property type="entry name" value="SLT_2"/>
</dbReference>
<evidence type="ECO:0000259" key="2">
    <source>
        <dbReference type="Pfam" id="PF01471"/>
    </source>
</evidence>
<dbReference type="PANTHER" id="PTHR30163:SF8">
    <property type="entry name" value="LYTIC MUREIN TRANSGLYCOSYLASE"/>
    <property type="match status" value="1"/>
</dbReference>
<dbReference type="GO" id="GO:0008933">
    <property type="term" value="F:peptidoglycan lytic transglycosylase activity"/>
    <property type="evidence" value="ECO:0007669"/>
    <property type="project" value="TreeGrafter"/>
</dbReference>
<dbReference type="SUPFAM" id="SSF53955">
    <property type="entry name" value="Lysozyme-like"/>
    <property type="match status" value="1"/>
</dbReference>
<feature type="domain" description="Transglycosylase SLT" evidence="3">
    <location>
        <begin position="34"/>
        <end position="339"/>
    </location>
</feature>
<dbReference type="Pfam" id="PF13406">
    <property type="entry name" value="SLT_2"/>
    <property type="match status" value="1"/>
</dbReference>
<dbReference type="EMBL" id="JACIDS010000005">
    <property type="protein sequence ID" value="MBB3933079.1"/>
    <property type="molecule type" value="Genomic_DNA"/>
</dbReference>
<dbReference type="Gene3D" id="1.10.530.10">
    <property type="match status" value="1"/>
</dbReference>
<organism evidence="4 5">
    <name type="scientific">Kaistia hirudinis</name>
    <dbReference type="NCBI Taxonomy" id="1293440"/>
    <lineage>
        <taxon>Bacteria</taxon>
        <taxon>Pseudomonadati</taxon>
        <taxon>Pseudomonadota</taxon>
        <taxon>Alphaproteobacteria</taxon>
        <taxon>Hyphomicrobiales</taxon>
        <taxon>Kaistiaceae</taxon>
        <taxon>Kaistia</taxon>
    </lineage>
</organism>
<sequence length="415" mass="44463">MSRRFSLLPALIGAAMLAFAGAASAQSQGAVEASFQQWLAAKVVPDAKKAGVSQGTLNAALAGLTLDWKLPDLAPPGAPKGREEPQRQAEFSGPARYFNEAKLAGLTTAGRARTQQWSKTLAAIEKRYGVPASILVAIWGRESGYGAAKIPYPAIRTLATEAFMGARKASFYPELIAALQILEGDHIPLSEMRSSWAGALGQPQFMPTKYLTTAVDFDGDGRRDIWESVPDVLASIANYLKQNGWEPGVGWGVEVVLPAGVACSLEGPDQGKPLAQWEAMGIRTVDGKPLAGRNGKRIGHLMMPAGRHGPAFIVSKNFYILKTYNNSDLYALFIGHLGDRIRGGGAIRGTWDDVGGFKRSDVRAMQERLTARGVDVGNVDGLVGYKTRIAIGEWQQANGRADTCFPDAALLKAIR</sequence>
<keyword evidence="5" id="KW-1185">Reference proteome</keyword>
<dbReference type="InterPro" id="IPR002477">
    <property type="entry name" value="Peptidoglycan-bd-like"/>
</dbReference>
<dbReference type="InterPro" id="IPR043426">
    <property type="entry name" value="MltB-like"/>
</dbReference>
<dbReference type="Proteomes" id="UP000553963">
    <property type="component" value="Unassembled WGS sequence"/>
</dbReference>
<proteinExistence type="predicted"/>
<dbReference type="AlphaFoldDB" id="A0A840AS50"/>
<evidence type="ECO:0000313" key="5">
    <source>
        <dbReference type="Proteomes" id="UP000553963"/>
    </source>
</evidence>
<dbReference type="Pfam" id="PF01471">
    <property type="entry name" value="PG_binding_1"/>
    <property type="match status" value="1"/>
</dbReference>
<evidence type="ECO:0000259" key="3">
    <source>
        <dbReference type="Pfam" id="PF13406"/>
    </source>
</evidence>
<keyword evidence="1" id="KW-0732">Signal</keyword>
<dbReference type="Gene3D" id="1.10.101.10">
    <property type="entry name" value="PGBD-like superfamily/PGBD"/>
    <property type="match status" value="1"/>
</dbReference>
<name>A0A840AS50_9HYPH</name>
<dbReference type="GO" id="GO:0009253">
    <property type="term" value="P:peptidoglycan catabolic process"/>
    <property type="evidence" value="ECO:0007669"/>
    <property type="project" value="TreeGrafter"/>
</dbReference>
<dbReference type="SUPFAM" id="SSF47090">
    <property type="entry name" value="PGBD-like"/>
    <property type="match status" value="1"/>
</dbReference>
<dbReference type="NCBIfam" id="TIGR02283">
    <property type="entry name" value="MltB_2"/>
    <property type="match status" value="1"/>
</dbReference>
<gene>
    <name evidence="4" type="ORF">GGR25_004143</name>
</gene>
<feature type="chain" id="PRO_5032879792" evidence="1">
    <location>
        <begin position="26"/>
        <end position="415"/>
    </location>
</feature>
<feature type="signal peptide" evidence="1">
    <location>
        <begin position="1"/>
        <end position="25"/>
    </location>
</feature>